<feature type="compositionally biased region" description="Low complexity" evidence="1">
    <location>
        <begin position="91"/>
        <end position="106"/>
    </location>
</feature>
<dbReference type="Pfam" id="PF11208">
    <property type="entry name" value="DUF2992"/>
    <property type="match status" value="1"/>
</dbReference>
<dbReference type="Proteomes" id="UP000298642">
    <property type="component" value="Chromosome"/>
</dbReference>
<evidence type="ECO:0000313" key="3">
    <source>
        <dbReference type="Proteomes" id="UP000298642"/>
    </source>
</evidence>
<sequence length="137" mass="16253">MGTSRLTILFDDPFWIGLYEREDDTEYSVCRIVFGAEPRDQEVYAYLLEHWRTLRFSPPRPGTEHLPPPKSPKRRQREARRMTQAAGIGTKAQQALKLQQEQGKQARLARTRQQREAEEARKFQLRQARRKEKHRGH</sequence>
<dbReference type="RefSeq" id="WP_025543487.1">
    <property type="nucleotide sequence ID" value="NZ_CP034413.3"/>
</dbReference>
<feature type="compositionally biased region" description="Pro residues" evidence="1">
    <location>
        <begin position="58"/>
        <end position="70"/>
    </location>
</feature>
<proteinExistence type="predicted"/>
<dbReference type="KEGG" id="obj:EIO64_14250"/>
<protein>
    <submittedName>
        <fullName evidence="2">YjdF family protein</fullName>
    </submittedName>
</protein>
<dbReference type="EMBL" id="CP034413">
    <property type="protein sequence ID" value="QCI60234.1"/>
    <property type="molecule type" value="Genomic_DNA"/>
</dbReference>
<evidence type="ECO:0000313" key="2">
    <source>
        <dbReference type="EMBL" id="QCI60234.1"/>
    </source>
</evidence>
<gene>
    <name evidence="2" type="ORF">EIO64_14250</name>
</gene>
<dbReference type="GeneID" id="89521761"/>
<accession>A0A4D7AL24</accession>
<feature type="compositionally biased region" description="Basic residues" evidence="1">
    <location>
        <begin position="123"/>
        <end position="137"/>
    </location>
</feature>
<dbReference type="AlphaFoldDB" id="A0A4D7AL24"/>
<reference evidence="3" key="1">
    <citation type="submission" date="2018-12" db="EMBL/GenBank/DDBJ databases">
        <title>Dusodibacter welbiota gen. nov., sp. nov., isolated from human faeces and emended description of the Oscillibacter genus.</title>
        <authorList>
            <person name="Le Roy T."/>
            <person name="Van der Smissen P."/>
            <person name="Delzenne N."/>
            <person name="Muccioli G."/>
            <person name="Collet J.F."/>
            <person name="Cani P.D."/>
        </authorList>
    </citation>
    <scope>NUCLEOTIDE SEQUENCE [LARGE SCALE GENOMIC DNA]</scope>
    <source>
        <strain evidence="3">J115</strain>
    </source>
</reference>
<feature type="compositionally biased region" description="Basic and acidic residues" evidence="1">
    <location>
        <begin position="113"/>
        <end position="122"/>
    </location>
</feature>
<organism evidence="2 3">
    <name type="scientific">Dysosmobacter welbionis</name>
    <dbReference type="NCBI Taxonomy" id="2093857"/>
    <lineage>
        <taxon>Bacteria</taxon>
        <taxon>Bacillati</taxon>
        <taxon>Bacillota</taxon>
        <taxon>Clostridia</taxon>
        <taxon>Eubacteriales</taxon>
        <taxon>Oscillospiraceae</taxon>
        <taxon>Dysosmobacter</taxon>
    </lineage>
</organism>
<feature type="region of interest" description="Disordered" evidence="1">
    <location>
        <begin position="57"/>
        <end position="137"/>
    </location>
</feature>
<name>A0A4D7AL24_9FIRM</name>
<dbReference type="PIRSF" id="PIRSF021328">
    <property type="entry name" value="UCP021328"/>
    <property type="match status" value="1"/>
</dbReference>
<evidence type="ECO:0000256" key="1">
    <source>
        <dbReference type="SAM" id="MobiDB-lite"/>
    </source>
</evidence>
<keyword evidence="3" id="KW-1185">Reference proteome</keyword>
<dbReference type="InterPro" id="IPR016787">
    <property type="entry name" value="UCP021328"/>
</dbReference>